<evidence type="ECO:0000313" key="3">
    <source>
        <dbReference type="EMBL" id="GAA3564362.1"/>
    </source>
</evidence>
<evidence type="ECO:0000313" key="4">
    <source>
        <dbReference type="Proteomes" id="UP001500767"/>
    </source>
</evidence>
<dbReference type="EMBL" id="BAAAYR010000002">
    <property type="protein sequence ID" value="GAA3564362.1"/>
    <property type="molecule type" value="Genomic_DNA"/>
</dbReference>
<protein>
    <recommendedName>
        <fullName evidence="2">DUF1707 domain-containing protein</fullName>
    </recommendedName>
</protein>
<keyword evidence="4" id="KW-1185">Reference proteome</keyword>
<feature type="region of interest" description="Disordered" evidence="1">
    <location>
        <begin position="249"/>
        <end position="275"/>
    </location>
</feature>
<evidence type="ECO:0000256" key="1">
    <source>
        <dbReference type="SAM" id="MobiDB-lite"/>
    </source>
</evidence>
<evidence type="ECO:0000259" key="2">
    <source>
        <dbReference type="Pfam" id="PF08044"/>
    </source>
</evidence>
<gene>
    <name evidence="3" type="ORF">GCM10022197_19990</name>
</gene>
<feature type="compositionally biased region" description="Polar residues" evidence="1">
    <location>
        <begin position="1"/>
        <end position="11"/>
    </location>
</feature>
<accession>A0ABP6XDH7</accession>
<feature type="region of interest" description="Disordered" evidence="1">
    <location>
        <begin position="1"/>
        <end position="63"/>
    </location>
</feature>
<feature type="domain" description="DUF1707" evidence="2">
    <location>
        <begin position="57"/>
        <end position="108"/>
    </location>
</feature>
<dbReference type="PANTHER" id="PTHR40763">
    <property type="entry name" value="MEMBRANE PROTEIN-RELATED"/>
    <property type="match status" value="1"/>
</dbReference>
<dbReference type="PANTHER" id="PTHR40763:SF4">
    <property type="entry name" value="DUF1707 DOMAIN-CONTAINING PROTEIN"/>
    <property type="match status" value="1"/>
</dbReference>
<reference evidence="4" key="1">
    <citation type="journal article" date="2019" name="Int. J. Syst. Evol. Microbiol.">
        <title>The Global Catalogue of Microorganisms (GCM) 10K type strain sequencing project: providing services to taxonomists for standard genome sequencing and annotation.</title>
        <authorList>
            <consortium name="The Broad Institute Genomics Platform"/>
            <consortium name="The Broad Institute Genome Sequencing Center for Infectious Disease"/>
            <person name="Wu L."/>
            <person name="Ma J."/>
        </authorList>
    </citation>
    <scope>NUCLEOTIDE SEQUENCE [LARGE SCALE GENOMIC DNA]</scope>
    <source>
        <strain evidence="4">JCM 16540</strain>
    </source>
</reference>
<proteinExistence type="predicted"/>
<name>A0ABP6XDH7_9ACTN</name>
<comment type="caution">
    <text evidence="3">The sequence shown here is derived from an EMBL/GenBank/DDBJ whole genome shotgun (WGS) entry which is preliminary data.</text>
</comment>
<organism evidence="3 4">
    <name type="scientific">Microlunatus spumicola</name>
    <dbReference type="NCBI Taxonomy" id="81499"/>
    <lineage>
        <taxon>Bacteria</taxon>
        <taxon>Bacillati</taxon>
        <taxon>Actinomycetota</taxon>
        <taxon>Actinomycetes</taxon>
        <taxon>Propionibacteriales</taxon>
        <taxon>Propionibacteriaceae</taxon>
        <taxon>Microlunatus</taxon>
    </lineage>
</organism>
<sequence>MNPVSTWTPMDSPTGAAGGPQHHDAYAPSPFPGTIDGTIRETTPEPTGVGPAAGGSLRASDGDRDQVASLLDAAYAEGRLTHEEHDERLERVLAARTFDDLVPLTSDLVPLDPAPTTVSSSTPQFVVGTGANPEVDRMVAVFGGVERKGRWRVRARNQITAVFGGVDLDLREADFDAPVIELHVQACFGGVELKVPAGLTVRNETVNIFGGTEVKNIGEPVEGAPTLVIKGNVLFGGVSVKGPRPKLFGRGSARPGLTALDPRPEAHQRRNGCGH</sequence>
<dbReference type="Proteomes" id="UP001500767">
    <property type="component" value="Unassembled WGS sequence"/>
</dbReference>
<dbReference type="Pfam" id="PF08044">
    <property type="entry name" value="DUF1707"/>
    <property type="match status" value="1"/>
</dbReference>
<dbReference type="InterPro" id="IPR012551">
    <property type="entry name" value="DUF1707_SHOCT-like"/>
</dbReference>